<keyword evidence="8" id="KW-0963">Cytoplasm</keyword>
<keyword evidence="16" id="KW-0902">Two-component regulatory system</keyword>
<evidence type="ECO:0000256" key="12">
    <source>
        <dbReference type="ARBA" id="ARBA00022741"/>
    </source>
</evidence>
<comment type="function">
    <text evidence="18">Member of the two-component regulatory system NreB/NreC involved in the control of dissimilatory nitrate/nitrite reduction in response to oxygen. NreB functions as a direct oxygen sensor histidine kinase which is autophosphorylated, in the absence of oxygen, probably at the conserved histidine residue, and transfers its phosphate group probably to a conserved aspartate residue of NreC. NreB/NreC activates the expression of the nitrate (narGHJI) and nitrite (nir) reductase operons, as well as the putative nitrate transporter gene narT.</text>
</comment>
<dbReference type="PROSITE" id="PS50109">
    <property type="entry name" value="HIS_KIN"/>
    <property type="match status" value="1"/>
</dbReference>
<gene>
    <name evidence="23" type="ORF">GPY61_02090</name>
</gene>
<dbReference type="GO" id="GO:0005737">
    <property type="term" value="C:cytoplasm"/>
    <property type="evidence" value="ECO:0007669"/>
    <property type="project" value="UniProtKB-SubCell"/>
</dbReference>
<dbReference type="Pfam" id="PF02518">
    <property type="entry name" value="HATPase_c"/>
    <property type="match status" value="1"/>
</dbReference>
<keyword evidence="17" id="KW-0411">Iron-sulfur</keyword>
<feature type="transmembrane region" description="Helical" evidence="20">
    <location>
        <begin position="40"/>
        <end position="62"/>
    </location>
</feature>
<keyword evidence="10" id="KW-0808">Transferase</keyword>
<evidence type="ECO:0000256" key="15">
    <source>
        <dbReference type="ARBA" id="ARBA00023004"/>
    </source>
</evidence>
<dbReference type="Gene3D" id="1.20.5.1930">
    <property type="match status" value="1"/>
</dbReference>
<dbReference type="AlphaFoldDB" id="A0A7X3FVE5"/>
<evidence type="ECO:0000256" key="7">
    <source>
        <dbReference type="ARBA" id="ARBA00022485"/>
    </source>
</evidence>
<dbReference type="InterPro" id="IPR003594">
    <property type="entry name" value="HATPase_dom"/>
</dbReference>
<dbReference type="InterPro" id="IPR036890">
    <property type="entry name" value="HATPase_C_sf"/>
</dbReference>
<dbReference type="Gene3D" id="6.10.340.10">
    <property type="match status" value="1"/>
</dbReference>
<organism evidence="23 24">
    <name type="scientific">Massilia cellulosiltytica</name>
    <dbReference type="NCBI Taxonomy" id="2683234"/>
    <lineage>
        <taxon>Bacteria</taxon>
        <taxon>Pseudomonadati</taxon>
        <taxon>Pseudomonadota</taxon>
        <taxon>Betaproteobacteria</taxon>
        <taxon>Burkholderiales</taxon>
        <taxon>Oxalobacteraceae</taxon>
        <taxon>Telluria group</taxon>
        <taxon>Massilia</taxon>
    </lineage>
</organism>
<accession>A0A7X3FVE5</accession>
<dbReference type="InterPro" id="IPR050482">
    <property type="entry name" value="Sensor_HK_TwoCompSys"/>
</dbReference>
<dbReference type="SUPFAM" id="SSF55874">
    <property type="entry name" value="ATPase domain of HSP90 chaperone/DNA topoisomerase II/histidine kinase"/>
    <property type="match status" value="1"/>
</dbReference>
<dbReference type="RefSeq" id="WP_082577329.1">
    <property type="nucleotide sequence ID" value="NZ_CP168562.1"/>
</dbReference>
<protein>
    <recommendedName>
        <fullName evidence="6">Oxygen sensor histidine kinase NreB</fullName>
        <ecNumber evidence="5">2.7.13.3</ecNumber>
    </recommendedName>
    <alternativeName>
        <fullName evidence="19">Nitrogen regulation protein B</fullName>
    </alternativeName>
</protein>
<evidence type="ECO:0000256" key="19">
    <source>
        <dbReference type="ARBA" id="ARBA00030800"/>
    </source>
</evidence>
<dbReference type="GO" id="GO:0016020">
    <property type="term" value="C:membrane"/>
    <property type="evidence" value="ECO:0007669"/>
    <property type="project" value="UniProtKB-SubCell"/>
</dbReference>
<dbReference type="SMART" id="SM00387">
    <property type="entry name" value="HATPase_c"/>
    <property type="match status" value="1"/>
</dbReference>
<comment type="subcellular location">
    <subcellularLocation>
        <location evidence="4">Cytoplasm</location>
    </subcellularLocation>
    <subcellularLocation>
        <location evidence="3">Membrane</location>
    </subcellularLocation>
</comment>
<evidence type="ECO:0000256" key="10">
    <source>
        <dbReference type="ARBA" id="ARBA00022679"/>
    </source>
</evidence>
<dbReference type="SMART" id="SM00304">
    <property type="entry name" value="HAMP"/>
    <property type="match status" value="1"/>
</dbReference>
<feature type="domain" description="HAMP" evidence="22">
    <location>
        <begin position="226"/>
        <end position="278"/>
    </location>
</feature>
<evidence type="ECO:0000256" key="14">
    <source>
        <dbReference type="ARBA" id="ARBA00022840"/>
    </source>
</evidence>
<dbReference type="Pfam" id="PF00672">
    <property type="entry name" value="HAMP"/>
    <property type="match status" value="1"/>
</dbReference>
<evidence type="ECO:0000256" key="17">
    <source>
        <dbReference type="ARBA" id="ARBA00023014"/>
    </source>
</evidence>
<dbReference type="GO" id="GO:0005524">
    <property type="term" value="F:ATP binding"/>
    <property type="evidence" value="ECO:0007669"/>
    <property type="project" value="UniProtKB-KW"/>
</dbReference>
<sequence>MKRPAALRDASLRAAKLRSATLRPAKLRPGALQFWRGWSIGLRMAFITMLPVTLLFTSFVWYSWYAHRAQVDEELAERGRILARALAETSEYNVISGNLSDLRLTINGLVQSDSSVYRIDVVDMNGQNTVFALSEHPIEAEGRSFEAPIRKQVVWINLFSDNGTPHVSASSDTRPPTLTTEVVGLVRVTMSPTNMLAKQLHRFRVELAMAALALAASGALAYILARSLTVPLREAISVLRRIRGGNYRVQLPVTTGGEVGELQASIGEMSVALDQSKQDLENKVAERTRDLLASRNEALRADADKRKLIQKVNSIIEEERKSIAVEIHDELNASLIAVRLESQTIQQLAAKVTPGDEIDQIRAKAQAITKLALDLYANGRRLVRRLRPEVLDMLGLHGAVEEMVSHYRSSSGVHFEFESQGDFSKIGNELAISAYRIVQEALSNIMKHSQAGFARVSLALSDEDGALHIEVQDDGEGFDPAVASEGIGIIGMRERVFALGGSIHVQSRPGEGTLVAITLPLSDVATA</sequence>
<evidence type="ECO:0000256" key="13">
    <source>
        <dbReference type="ARBA" id="ARBA00022777"/>
    </source>
</evidence>
<evidence type="ECO:0000259" key="21">
    <source>
        <dbReference type="PROSITE" id="PS50109"/>
    </source>
</evidence>
<evidence type="ECO:0000256" key="20">
    <source>
        <dbReference type="SAM" id="Phobius"/>
    </source>
</evidence>
<dbReference type="PROSITE" id="PS50885">
    <property type="entry name" value="HAMP"/>
    <property type="match status" value="1"/>
</dbReference>
<dbReference type="InterPro" id="IPR011712">
    <property type="entry name" value="Sig_transdc_His_kin_sub3_dim/P"/>
</dbReference>
<comment type="caution">
    <text evidence="23">The sequence shown here is derived from an EMBL/GenBank/DDBJ whole genome shotgun (WGS) entry which is preliminary data.</text>
</comment>
<keyword evidence="20" id="KW-0812">Transmembrane</keyword>
<evidence type="ECO:0000259" key="22">
    <source>
        <dbReference type="PROSITE" id="PS50885"/>
    </source>
</evidence>
<keyword evidence="20" id="KW-0472">Membrane</keyword>
<dbReference type="EMBL" id="WSES01000001">
    <property type="protein sequence ID" value="MVW58716.1"/>
    <property type="molecule type" value="Genomic_DNA"/>
</dbReference>
<reference evidence="23 24" key="1">
    <citation type="submission" date="2019-12" db="EMBL/GenBank/DDBJ databases">
        <authorList>
            <person name="Li C."/>
            <person name="Zhao J."/>
        </authorList>
    </citation>
    <scope>NUCLEOTIDE SEQUENCE [LARGE SCALE GENOMIC DNA]</scope>
    <source>
        <strain evidence="23 24">NEAU-DD11</strain>
    </source>
</reference>
<evidence type="ECO:0000313" key="24">
    <source>
        <dbReference type="Proteomes" id="UP000443353"/>
    </source>
</evidence>
<dbReference type="InterPro" id="IPR005467">
    <property type="entry name" value="His_kinase_dom"/>
</dbReference>
<dbReference type="Pfam" id="PF07730">
    <property type="entry name" value="HisKA_3"/>
    <property type="match status" value="1"/>
</dbReference>
<evidence type="ECO:0000256" key="18">
    <source>
        <dbReference type="ARBA" id="ARBA00024827"/>
    </source>
</evidence>
<dbReference type="InterPro" id="IPR004358">
    <property type="entry name" value="Sig_transdc_His_kin-like_C"/>
</dbReference>
<dbReference type="GO" id="GO:0046983">
    <property type="term" value="F:protein dimerization activity"/>
    <property type="evidence" value="ECO:0007669"/>
    <property type="project" value="InterPro"/>
</dbReference>
<evidence type="ECO:0000256" key="9">
    <source>
        <dbReference type="ARBA" id="ARBA00022553"/>
    </source>
</evidence>
<evidence type="ECO:0000256" key="5">
    <source>
        <dbReference type="ARBA" id="ARBA00012438"/>
    </source>
</evidence>
<dbReference type="PANTHER" id="PTHR24421">
    <property type="entry name" value="NITRATE/NITRITE SENSOR PROTEIN NARX-RELATED"/>
    <property type="match status" value="1"/>
</dbReference>
<dbReference type="EC" id="2.7.13.3" evidence="5"/>
<comment type="cofactor">
    <cofactor evidence="2">
        <name>[4Fe-4S] cluster</name>
        <dbReference type="ChEBI" id="CHEBI:49883"/>
    </cofactor>
</comment>
<keyword evidence="24" id="KW-1185">Reference proteome</keyword>
<keyword evidence="20" id="KW-1133">Transmembrane helix</keyword>
<evidence type="ECO:0000256" key="4">
    <source>
        <dbReference type="ARBA" id="ARBA00004496"/>
    </source>
</evidence>
<name>A0A7X3FVE5_9BURK</name>
<dbReference type="PRINTS" id="PR00344">
    <property type="entry name" value="BCTRLSENSOR"/>
</dbReference>
<evidence type="ECO:0000256" key="2">
    <source>
        <dbReference type="ARBA" id="ARBA00001966"/>
    </source>
</evidence>
<dbReference type="GO" id="GO:0000155">
    <property type="term" value="F:phosphorelay sensor kinase activity"/>
    <property type="evidence" value="ECO:0007669"/>
    <property type="project" value="InterPro"/>
</dbReference>
<keyword evidence="7" id="KW-0004">4Fe-4S</keyword>
<dbReference type="Proteomes" id="UP000443353">
    <property type="component" value="Unassembled WGS sequence"/>
</dbReference>
<evidence type="ECO:0000256" key="1">
    <source>
        <dbReference type="ARBA" id="ARBA00000085"/>
    </source>
</evidence>
<evidence type="ECO:0000256" key="11">
    <source>
        <dbReference type="ARBA" id="ARBA00022723"/>
    </source>
</evidence>
<comment type="catalytic activity">
    <reaction evidence="1">
        <text>ATP + protein L-histidine = ADP + protein N-phospho-L-histidine.</text>
        <dbReference type="EC" id="2.7.13.3"/>
    </reaction>
</comment>
<dbReference type="CDD" id="cd16917">
    <property type="entry name" value="HATPase_UhpB-NarQ-NarX-like"/>
    <property type="match status" value="1"/>
</dbReference>
<proteinExistence type="predicted"/>
<evidence type="ECO:0000256" key="3">
    <source>
        <dbReference type="ARBA" id="ARBA00004370"/>
    </source>
</evidence>
<evidence type="ECO:0000256" key="8">
    <source>
        <dbReference type="ARBA" id="ARBA00022490"/>
    </source>
</evidence>
<keyword evidence="9" id="KW-0597">Phosphoprotein</keyword>
<keyword evidence="13" id="KW-0418">Kinase</keyword>
<dbReference type="Gene3D" id="3.30.565.10">
    <property type="entry name" value="Histidine kinase-like ATPase, C-terminal domain"/>
    <property type="match status" value="1"/>
</dbReference>
<keyword evidence="12" id="KW-0547">Nucleotide-binding</keyword>
<evidence type="ECO:0000313" key="23">
    <source>
        <dbReference type="EMBL" id="MVW58716.1"/>
    </source>
</evidence>
<keyword evidence="11" id="KW-0479">Metal-binding</keyword>
<dbReference type="GO" id="GO:0046872">
    <property type="term" value="F:metal ion binding"/>
    <property type="evidence" value="ECO:0007669"/>
    <property type="project" value="UniProtKB-KW"/>
</dbReference>
<feature type="domain" description="Histidine kinase" evidence="21">
    <location>
        <begin position="326"/>
        <end position="523"/>
    </location>
</feature>
<dbReference type="GO" id="GO:0051539">
    <property type="term" value="F:4 iron, 4 sulfur cluster binding"/>
    <property type="evidence" value="ECO:0007669"/>
    <property type="project" value="UniProtKB-KW"/>
</dbReference>
<evidence type="ECO:0000256" key="16">
    <source>
        <dbReference type="ARBA" id="ARBA00023012"/>
    </source>
</evidence>
<keyword evidence="14" id="KW-0067">ATP-binding</keyword>
<dbReference type="PANTHER" id="PTHR24421:SF10">
    <property type="entry name" value="NITRATE_NITRITE SENSOR PROTEIN NARQ"/>
    <property type="match status" value="1"/>
</dbReference>
<dbReference type="CDD" id="cd06225">
    <property type="entry name" value="HAMP"/>
    <property type="match status" value="1"/>
</dbReference>
<dbReference type="SUPFAM" id="SSF158472">
    <property type="entry name" value="HAMP domain-like"/>
    <property type="match status" value="1"/>
</dbReference>
<keyword evidence="15" id="KW-0408">Iron</keyword>
<dbReference type="InterPro" id="IPR003660">
    <property type="entry name" value="HAMP_dom"/>
</dbReference>
<evidence type="ECO:0000256" key="6">
    <source>
        <dbReference type="ARBA" id="ARBA00017322"/>
    </source>
</evidence>
<feature type="transmembrane region" description="Helical" evidence="20">
    <location>
        <begin position="205"/>
        <end position="225"/>
    </location>
</feature>